<dbReference type="PROSITE" id="PS50848">
    <property type="entry name" value="START"/>
    <property type="match status" value="2"/>
</dbReference>
<dbReference type="GO" id="GO:0006869">
    <property type="term" value="P:lipid transport"/>
    <property type="evidence" value="ECO:0007669"/>
    <property type="project" value="UniProtKB-KW"/>
</dbReference>
<evidence type="ECO:0000313" key="11">
    <source>
        <dbReference type="Proteomes" id="UP000265427"/>
    </source>
</evidence>
<dbReference type="PROSITE" id="PS50003">
    <property type="entry name" value="PH_DOMAIN"/>
    <property type="match status" value="2"/>
</dbReference>
<dbReference type="VEuPathDB" id="FungiDB:H257_01308"/>
<dbReference type="VEuPathDB" id="FungiDB:H257_01309"/>
<dbReference type="Gene3D" id="2.30.29.30">
    <property type="entry name" value="Pleckstrin-homology domain (PH domain)/Phosphotyrosine-binding domain (PTB)"/>
    <property type="match status" value="2"/>
</dbReference>
<dbReference type="GO" id="GO:0032934">
    <property type="term" value="F:sterol binding"/>
    <property type="evidence" value="ECO:0007669"/>
    <property type="project" value="TreeGrafter"/>
</dbReference>
<accession>A0A397BKN8</accession>
<comment type="caution">
    <text evidence="10">The sequence shown here is derived from an EMBL/GenBank/DDBJ whole genome shotgun (WGS) entry which is preliminary data.</text>
</comment>
<evidence type="ECO:0000256" key="3">
    <source>
        <dbReference type="ARBA" id="ARBA00022824"/>
    </source>
</evidence>
<dbReference type="InterPro" id="IPR037239">
    <property type="entry name" value="OSBP_sf"/>
</dbReference>
<keyword evidence="7" id="KW-1133">Transmembrane helix</keyword>
<name>A0A397BKN8_APHAT</name>
<comment type="subcellular location">
    <subcellularLocation>
        <location evidence="1">Endoplasmic reticulum</location>
    </subcellularLocation>
</comment>
<keyword evidence="7" id="KW-0472">Membrane</keyword>
<dbReference type="PANTHER" id="PTHR10972">
    <property type="entry name" value="OXYSTEROL-BINDING PROTEIN-RELATED"/>
    <property type="match status" value="1"/>
</dbReference>
<evidence type="ECO:0000256" key="4">
    <source>
        <dbReference type="ARBA" id="ARBA00023055"/>
    </source>
</evidence>
<evidence type="ECO:0000256" key="5">
    <source>
        <dbReference type="ARBA" id="ARBA00023121"/>
    </source>
</evidence>
<dbReference type="Gene3D" id="2.40.160.120">
    <property type="match status" value="2"/>
</dbReference>
<feature type="region of interest" description="Disordered" evidence="6">
    <location>
        <begin position="308"/>
        <end position="334"/>
    </location>
</feature>
<dbReference type="InterPro" id="IPR001849">
    <property type="entry name" value="PH_domain"/>
</dbReference>
<dbReference type="SMART" id="SM00233">
    <property type="entry name" value="PH"/>
    <property type="match status" value="2"/>
</dbReference>
<feature type="transmembrane region" description="Helical" evidence="7">
    <location>
        <begin position="1330"/>
        <end position="1347"/>
    </location>
</feature>
<dbReference type="SUPFAM" id="SSF50729">
    <property type="entry name" value="PH domain-like"/>
    <property type="match status" value="2"/>
</dbReference>
<feature type="domain" description="START" evidence="9">
    <location>
        <begin position="1271"/>
        <end position="1494"/>
    </location>
</feature>
<dbReference type="InterPro" id="IPR023393">
    <property type="entry name" value="START-like_dom_sf"/>
</dbReference>
<dbReference type="CDD" id="cd00177">
    <property type="entry name" value="START"/>
    <property type="match status" value="1"/>
</dbReference>
<dbReference type="GO" id="GO:0005783">
    <property type="term" value="C:endoplasmic reticulum"/>
    <property type="evidence" value="ECO:0007669"/>
    <property type="project" value="UniProtKB-SubCell"/>
</dbReference>
<evidence type="ECO:0000256" key="6">
    <source>
        <dbReference type="SAM" id="MobiDB-lite"/>
    </source>
</evidence>
<feature type="transmembrane region" description="Helical" evidence="7">
    <location>
        <begin position="12"/>
        <end position="30"/>
    </location>
</feature>
<dbReference type="InterPro" id="IPR000648">
    <property type="entry name" value="Oxysterol-bd"/>
</dbReference>
<sequence>MPPEGLTTMHIGYIIGVSVCAVGIAAFLFLQSPTRVESDKDDTAMSLTLDCKKKSLFPLLDSRRAGGDADLTFLDTQQFMTLSQQFMTMPRHIPLLEDGQVDMDTLMKAHAQAGDKAGKLSMVTPLSYTFSSLSVSDSEATRDESIICSRPGYDATFMKEGYLQKKGQLLKGWKKRWFVCDGRSLSYYSTKLEKKPNAVIPLESATVQDGGTSETWNSPRIYLTDGTSGTMYCLSGDEGDVVSQWLDVLDRAVKRIHEKRELSQPVGVVPRSKSHITPFDEEEGRQKPIMSEKSPTRKAMLASSFSDVNATKPRGSSDHAASPFMSSKPGGTHLPTTIRLENELSTASELLNCLLFNKTTTSDHTSSPIQFHYDGVVDGVRISSAVDPTTGKHYARGSSILPVAPSLALRILLDHHRRHEWDSLFPHSTHVATYGGSTDLIHLCGGDASGFFDGPLLASASSPVLPAAAAAIVSGVLAPSDWLVHAAAGAVVAGVAASVDWRPVACPRDLLLLRHVYEAMTLSSSSMTDRSSCQHLLDAVGVSSGANAMIIAEMSVANELKPVVRGVVRAHIGVSGWLVEPLDTESTLVTYVTDLNVKGWIPSYVHRAIHARRMRCLAAISAFVSQAKVLGPTLGYDDDDDYNDEVLLGANNSSSSNILGGRSSAALGMRGDDGNPAAAFHPRDYFRMVVQVPSGGVKLTDKDIAKKQNGVLMEVIKNMGTKLLDGKSAVSLSLPVRIFEPRTMLDRLVDLYLYAPNYLSAANDATDMVERFKLTMAFAVAGWHHTVGCMKPFSPILGETMQAEFVDGATVHCEHASHHPPISYAQIVGPKYKVHSYSILNGSLQTNCIVQVQQGPVRVTFLDGAVIEFTLPAIRMGGFLWGDRVVELVGSIHFQDKANGISCELKLNPDEKKGMFASNKVPTDRFRGTLVSKMDDVCEVSGSWLEELRFGDHVYWNLQTDRCAPVVRLPDDKVLPSDSRNRQDLKFLGQDDLDEAQEWKLTLEKLQRADRTKRKEGRRPNHWTVITDGEYASCLSSRPGYDPSYMKEGYLQKQGQLLKGWKKRWFVCDGRTLSYFHTNLDKTPSAIIPLETATVQDGGTSERWNGPRIYVTDTISGVVYCVSGEDSTSVLQWLVILQRAVQRICDAKAEHINAPLRQKSHSVPEGLKATDTAFGGSLRRPTASVSASNVLSNTTASSKRSKSTSHVTSKPVNLSTTLRLENDLAVAKALLGTLLFQHSRFHVMSNVQHHPNLRIGFVTDPVTGKAYLRGSIVLDVVPALALRLLLDPQKRPEWDVHFPLASHVASYGGATALLHLASTSSVPFMPAAEYVTLLVVVACAAVAALAMSSQSLMHAANAAVVGALLGSLLVITVSPQTLWRHAVQRRDLLLLRHVFEAQSSANSVTLSINDAMVVAELSVVNELKPVTQSTIRGRVSISGWLVQSLGTDATLVTHVVDNVNLNGWLPAAVSERVARDRLSKCLPALASFVQHAQTQGSHCGYHDDLFDIDATAVIDEEEEEDDATDSNDLLAPILPLDPPHVGPSALGFPPRQYMQAVVRNPAGGVTLTDKDVAKKQNGVVMEVIKTMGTKLLDGKSAVSLSLPVRIFEPRTMLDRLVDFYMYAPNYLSAASDATDAVERFKLTMAFAVAGWHHAMGCAKPFNPIVGETLQAAFVDGATVHCEQAASSPLPISYAQVVHPKYAVWSRAVVNVAMHTNTFTQMQNGPVVVAFPDGGRVELALPSMRVSGLLWGDRVLDLVGSITFRDEANDLVCDLKLNFDEHKGLFASNKAPTDFFRGTIMQHGDSVCDVTGSWLDELRAGDHVLWSFERDACAPLVRVPDDQVLPSDSRHRPDLRALATYDLDEAQDRKFQVEKLQRSDRAFRKDGRRPTHWTFAASTKAKMATTSPEGATSAPVADSAVASLTHLCLEAVARHIFQFYNSRLLDLCLGDSTCQPLLHAFDVSIVERLRDDGKLTAVILSHLPTKPSKSSLGLERRFGELLFLEKHALDARDIVRNYTFPLHDCDRFGLAFAQAIHGSSASPSADTPEGAEPVCNPGVIVLASAINVRAPCSSDALTHFVSQHVKALRVLDLSNDMWAAHKSAYSNRIGDAGAMALASALRTNASVIKDKREAGGHGADPRVRRFNEVGTIWRNTVIGFTFGSSLRDLDLEWCHLPPGMGTHLSQVRRHRQDDNLS</sequence>
<evidence type="ECO:0000313" key="10">
    <source>
        <dbReference type="EMBL" id="RHY19379.1"/>
    </source>
</evidence>
<evidence type="ECO:0008006" key="12">
    <source>
        <dbReference type="Google" id="ProtNLM"/>
    </source>
</evidence>
<feature type="region of interest" description="Disordered" evidence="6">
    <location>
        <begin position="278"/>
        <end position="297"/>
    </location>
</feature>
<protein>
    <recommendedName>
        <fullName evidence="12">PH domain-containing protein</fullName>
    </recommendedName>
</protein>
<feature type="compositionally biased region" description="Low complexity" evidence="6">
    <location>
        <begin position="1192"/>
        <end position="1210"/>
    </location>
</feature>
<evidence type="ECO:0000256" key="1">
    <source>
        <dbReference type="ARBA" id="ARBA00004240"/>
    </source>
</evidence>
<keyword evidence="7" id="KW-0812">Transmembrane</keyword>
<dbReference type="InterPro" id="IPR011993">
    <property type="entry name" value="PH-like_dom_sf"/>
</dbReference>
<dbReference type="GO" id="GO:0005829">
    <property type="term" value="C:cytosol"/>
    <property type="evidence" value="ECO:0007669"/>
    <property type="project" value="TreeGrafter"/>
</dbReference>
<dbReference type="SUPFAM" id="SSF144000">
    <property type="entry name" value="Oxysterol-binding protein-like"/>
    <property type="match status" value="2"/>
</dbReference>
<dbReference type="Pfam" id="PF00169">
    <property type="entry name" value="PH"/>
    <property type="match status" value="2"/>
</dbReference>
<dbReference type="InterPro" id="IPR002913">
    <property type="entry name" value="START_lipid-bd_dom"/>
</dbReference>
<feature type="domain" description="PH" evidence="8">
    <location>
        <begin position="1044"/>
        <end position="1142"/>
    </location>
</feature>
<feature type="domain" description="PH" evidence="8">
    <location>
        <begin position="156"/>
        <end position="254"/>
    </location>
</feature>
<dbReference type="Gene3D" id="3.30.530.20">
    <property type="match status" value="2"/>
</dbReference>
<feature type="domain" description="START" evidence="9">
    <location>
        <begin position="396"/>
        <end position="605"/>
    </location>
</feature>
<gene>
    <name evidence="10" type="ORF">DYB36_004705</name>
</gene>
<dbReference type="Pfam" id="PF01237">
    <property type="entry name" value="Oxysterol_BP"/>
    <property type="match status" value="3"/>
</dbReference>
<evidence type="ECO:0000259" key="9">
    <source>
        <dbReference type="PROSITE" id="PS50848"/>
    </source>
</evidence>
<organism evidence="10 11">
    <name type="scientific">Aphanomyces astaci</name>
    <name type="common">Crayfish plague agent</name>
    <dbReference type="NCBI Taxonomy" id="112090"/>
    <lineage>
        <taxon>Eukaryota</taxon>
        <taxon>Sar</taxon>
        <taxon>Stramenopiles</taxon>
        <taxon>Oomycota</taxon>
        <taxon>Saprolegniomycetes</taxon>
        <taxon>Saprolegniales</taxon>
        <taxon>Verrucalvaceae</taxon>
        <taxon>Aphanomyces</taxon>
    </lineage>
</organism>
<dbReference type="GO" id="GO:0016020">
    <property type="term" value="C:membrane"/>
    <property type="evidence" value="ECO:0007669"/>
    <property type="project" value="TreeGrafter"/>
</dbReference>
<dbReference type="VEuPathDB" id="FungiDB:H257_01310"/>
<dbReference type="SUPFAM" id="SSF55961">
    <property type="entry name" value="Bet v1-like"/>
    <property type="match status" value="2"/>
</dbReference>
<evidence type="ECO:0000259" key="8">
    <source>
        <dbReference type="PROSITE" id="PS50003"/>
    </source>
</evidence>
<feature type="transmembrane region" description="Helical" evidence="7">
    <location>
        <begin position="1359"/>
        <end position="1379"/>
    </location>
</feature>
<proteinExistence type="predicted"/>
<reference evidence="10 11" key="1">
    <citation type="submission" date="2018-08" db="EMBL/GenBank/DDBJ databases">
        <title>Aphanomyces genome sequencing and annotation.</title>
        <authorList>
            <person name="Minardi D."/>
            <person name="Oidtmann B."/>
            <person name="Van Der Giezen M."/>
            <person name="Studholme D.J."/>
        </authorList>
    </citation>
    <scope>NUCLEOTIDE SEQUENCE [LARGE SCALE GENOMIC DNA]</scope>
    <source>
        <strain evidence="10 11">Kv</strain>
    </source>
</reference>
<keyword evidence="5" id="KW-0446">Lipid-binding</keyword>
<keyword evidence="2" id="KW-0813">Transport</keyword>
<dbReference type="PANTHER" id="PTHR10972:SF148">
    <property type="entry name" value="OXYSTEROL-BINDING PROTEIN 9"/>
    <property type="match status" value="1"/>
</dbReference>
<evidence type="ECO:0000256" key="7">
    <source>
        <dbReference type="SAM" id="Phobius"/>
    </source>
</evidence>
<keyword evidence="3" id="KW-0256">Endoplasmic reticulum</keyword>
<dbReference type="Pfam" id="PF01852">
    <property type="entry name" value="START"/>
    <property type="match status" value="2"/>
</dbReference>
<dbReference type="Proteomes" id="UP000265427">
    <property type="component" value="Unassembled WGS sequence"/>
</dbReference>
<keyword evidence="4" id="KW-0445">Lipid transport</keyword>
<dbReference type="EMBL" id="QUSZ01003193">
    <property type="protein sequence ID" value="RHY19379.1"/>
    <property type="molecule type" value="Genomic_DNA"/>
</dbReference>
<feature type="region of interest" description="Disordered" evidence="6">
    <location>
        <begin position="1185"/>
        <end position="1212"/>
    </location>
</feature>
<evidence type="ECO:0000256" key="2">
    <source>
        <dbReference type="ARBA" id="ARBA00022448"/>
    </source>
</evidence>